<comment type="caution">
    <text evidence="2">The sequence shown here is derived from an EMBL/GenBank/DDBJ whole genome shotgun (WGS) entry which is preliminary data.</text>
</comment>
<protein>
    <submittedName>
        <fullName evidence="2">Uncharacterized protein</fullName>
    </submittedName>
</protein>
<evidence type="ECO:0000256" key="1">
    <source>
        <dbReference type="SAM" id="MobiDB-lite"/>
    </source>
</evidence>
<proteinExistence type="predicted"/>
<accession>A0A438GJK3</accession>
<sequence>MPQVTSTDPPATPPIPSAAPSTSEDFITVSSMEFRAMIQFFKTLTATHNALFRLIANIRAQQDQHAAILHQIQQHLGLPPPHTDIPRPLELIAPVEETIRVDVLPQACGLAFFTCFLTRSTRLAFLFVKN</sequence>
<organism evidence="2 3">
    <name type="scientific">Vitis vinifera</name>
    <name type="common">Grape</name>
    <dbReference type="NCBI Taxonomy" id="29760"/>
    <lineage>
        <taxon>Eukaryota</taxon>
        <taxon>Viridiplantae</taxon>
        <taxon>Streptophyta</taxon>
        <taxon>Embryophyta</taxon>
        <taxon>Tracheophyta</taxon>
        <taxon>Spermatophyta</taxon>
        <taxon>Magnoliopsida</taxon>
        <taxon>eudicotyledons</taxon>
        <taxon>Gunneridae</taxon>
        <taxon>Pentapetalae</taxon>
        <taxon>rosids</taxon>
        <taxon>Vitales</taxon>
        <taxon>Vitaceae</taxon>
        <taxon>Viteae</taxon>
        <taxon>Vitis</taxon>
    </lineage>
</organism>
<reference evidence="2 3" key="1">
    <citation type="journal article" date="2018" name="PLoS Genet.">
        <title>Population sequencing reveals clonal diversity and ancestral inbreeding in the grapevine cultivar Chardonnay.</title>
        <authorList>
            <person name="Roach M.J."/>
            <person name="Johnson D.L."/>
            <person name="Bohlmann J."/>
            <person name="van Vuuren H.J."/>
            <person name="Jones S.J."/>
            <person name="Pretorius I.S."/>
            <person name="Schmidt S.A."/>
            <person name="Borneman A.R."/>
        </authorList>
    </citation>
    <scope>NUCLEOTIDE SEQUENCE [LARGE SCALE GENOMIC DNA]</scope>
    <source>
        <strain evidence="3">cv. Chardonnay</strain>
        <tissue evidence="2">Leaf</tissue>
    </source>
</reference>
<evidence type="ECO:0000313" key="2">
    <source>
        <dbReference type="EMBL" id="RVW72380.1"/>
    </source>
</evidence>
<gene>
    <name evidence="2" type="ORF">CK203_056231</name>
</gene>
<dbReference type="Proteomes" id="UP000288805">
    <property type="component" value="Unassembled WGS sequence"/>
</dbReference>
<feature type="region of interest" description="Disordered" evidence="1">
    <location>
        <begin position="1"/>
        <end position="22"/>
    </location>
</feature>
<name>A0A438GJK3_VITVI</name>
<dbReference type="AlphaFoldDB" id="A0A438GJK3"/>
<dbReference type="EMBL" id="QGNW01000416">
    <property type="protein sequence ID" value="RVW72380.1"/>
    <property type="molecule type" value="Genomic_DNA"/>
</dbReference>
<evidence type="ECO:0000313" key="3">
    <source>
        <dbReference type="Proteomes" id="UP000288805"/>
    </source>
</evidence>